<name>A0A3G2HR94_9BURK</name>
<evidence type="ECO:0000259" key="8">
    <source>
        <dbReference type="Pfam" id="PF13807"/>
    </source>
</evidence>
<dbReference type="PANTHER" id="PTHR32309">
    <property type="entry name" value="TYROSINE-PROTEIN KINASE"/>
    <property type="match status" value="1"/>
</dbReference>
<dbReference type="InterPro" id="IPR003856">
    <property type="entry name" value="LPS_length_determ_N"/>
</dbReference>
<dbReference type="Pfam" id="PF02706">
    <property type="entry name" value="Wzz"/>
    <property type="match status" value="1"/>
</dbReference>
<evidence type="ECO:0000256" key="6">
    <source>
        <dbReference type="SAM" id="Phobius"/>
    </source>
</evidence>
<evidence type="ECO:0008006" key="11">
    <source>
        <dbReference type="Google" id="ProtNLM"/>
    </source>
</evidence>
<dbReference type="AlphaFoldDB" id="A0A3G2HR94"/>
<evidence type="ECO:0000256" key="5">
    <source>
        <dbReference type="ARBA" id="ARBA00023136"/>
    </source>
</evidence>
<evidence type="ECO:0000313" key="10">
    <source>
        <dbReference type="Proteomes" id="UP000268070"/>
    </source>
</evidence>
<evidence type="ECO:0000256" key="1">
    <source>
        <dbReference type="ARBA" id="ARBA00004651"/>
    </source>
</evidence>
<keyword evidence="4 6" id="KW-1133">Transmembrane helix</keyword>
<dbReference type="PANTHER" id="PTHR32309:SF13">
    <property type="entry name" value="FERRIC ENTEROBACTIN TRANSPORT PROTEIN FEPE"/>
    <property type="match status" value="1"/>
</dbReference>
<dbReference type="InterPro" id="IPR032807">
    <property type="entry name" value="GNVR"/>
</dbReference>
<dbReference type="RefSeq" id="WP_121737927.1">
    <property type="nucleotide sequence ID" value="NZ_CP032153.1"/>
</dbReference>
<evidence type="ECO:0000259" key="7">
    <source>
        <dbReference type="Pfam" id="PF02706"/>
    </source>
</evidence>
<keyword evidence="2" id="KW-1003">Cell membrane</keyword>
<dbReference type="SUPFAM" id="SSF160355">
    <property type="entry name" value="Bacterial polysaccharide co-polymerase-like"/>
    <property type="match status" value="1"/>
</dbReference>
<dbReference type="Proteomes" id="UP000268070">
    <property type="component" value="Chromosome"/>
</dbReference>
<dbReference type="GO" id="GO:0004713">
    <property type="term" value="F:protein tyrosine kinase activity"/>
    <property type="evidence" value="ECO:0007669"/>
    <property type="project" value="TreeGrafter"/>
</dbReference>
<reference evidence="9 10" key="1">
    <citation type="submission" date="2018-09" db="EMBL/GenBank/DDBJ databases">
        <title>Complete genome sequence of the hydrocarbonoclastic bacterium Alcaligenes aquatilis QD168, isolated from a crude-oil polluted marine sediment of Central Chile.</title>
        <authorList>
            <person name="Duran R.E."/>
            <person name="Barra B."/>
            <person name="Salva-Serra F."/>
            <person name="Mendez V."/>
            <person name="Moore E.R.B."/>
            <person name="Seeger M."/>
        </authorList>
    </citation>
    <scope>NUCLEOTIDE SEQUENCE [LARGE SCALE GENOMIC DNA]</scope>
    <source>
        <strain evidence="9 10">QD168</strain>
    </source>
</reference>
<keyword evidence="3 6" id="KW-0812">Transmembrane</keyword>
<evidence type="ECO:0000256" key="4">
    <source>
        <dbReference type="ARBA" id="ARBA00022989"/>
    </source>
</evidence>
<feature type="transmembrane region" description="Helical" evidence="6">
    <location>
        <begin position="42"/>
        <end position="63"/>
    </location>
</feature>
<evidence type="ECO:0000256" key="2">
    <source>
        <dbReference type="ARBA" id="ARBA00022475"/>
    </source>
</evidence>
<accession>A0A3G2HR94</accession>
<feature type="transmembrane region" description="Helical" evidence="6">
    <location>
        <begin position="351"/>
        <end position="375"/>
    </location>
</feature>
<protein>
    <recommendedName>
        <fullName evidence="11">Polysaccharide chain length determinant N-terminal domain-containing protein</fullName>
    </recommendedName>
</protein>
<dbReference type="InterPro" id="IPR050445">
    <property type="entry name" value="Bact_polysacc_biosynth/exp"/>
</dbReference>
<dbReference type="EMBL" id="CP032153">
    <property type="protein sequence ID" value="AYN19525.1"/>
    <property type="molecule type" value="Genomic_DNA"/>
</dbReference>
<organism evidence="9 10">
    <name type="scientific">Alcaligenes aquatilis</name>
    <dbReference type="NCBI Taxonomy" id="323284"/>
    <lineage>
        <taxon>Bacteria</taxon>
        <taxon>Pseudomonadati</taxon>
        <taxon>Pseudomonadota</taxon>
        <taxon>Betaproteobacteria</taxon>
        <taxon>Burkholderiales</taxon>
        <taxon>Alcaligenaceae</taxon>
        <taxon>Alcaligenes</taxon>
    </lineage>
</organism>
<proteinExistence type="predicted"/>
<feature type="domain" description="Polysaccharide chain length determinant N-terminal" evidence="7">
    <location>
        <begin position="26"/>
        <end position="141"/>
    </location>
</feature>
<dbReference type="OrthoDB" id="8681491at2"/>
<dbReference type="Gene3D" id="3.30.1890.10">
    <property type="entry name" value="FepE-like"/>
    <property type="match status" value="1"/>
</dbReference>
<feature type="domain" description="Tyrosine-protein kinase G-rich" evidence="8">
    <location>
        <begin position="316"/>
        <end position="373"/>
    </location>
</feature>
<keyword evidence="5 6" id="KW-0472">Membrane</keyword>
<evidence type="ECO:0000256" key="3">
    <source>
        <dbReference type="ARBA" id="ARBA00022692"/>
    </source>
</evidence>
<dbReference type="GO" id="GO:0005886">
    <property type="term" value="C:plasma membrane"/>
    <property type="evidence" value="ECO:0007669"/>
    <property type="project" value="UniProtKB-SubCell"/>
</dbReference>
<comment type="subcellular location">
    <subcellularLocation>
        <location evidence="1">Cell membrane</location>
        <topology evidence="1">Multi-pass membrane protein</topology>
    </subcellularLocation>
</comment>
<dbReference type="Pfam" id="PF13807">
    <property type="entry name" value="GNVR"/>
    <property type="match status" value="1"/>
</dbReference>
<gene>
    <name evidence="9" type="ORF">D3M96_02625</name>
</gene>
<dbReference type="KEGG" id="aaqu:D3M96_02625"/>
<evidence type="ECO:0000313" key="9">
    <source>
        <dbReference type="EMBL" id="AYN19525.1"/>
    </source>
</evidence>
<sequence>MNHAQDNRGMAVGFSQPLSADRVYADEIDLRELIVQLWSSRGLIACVTMAAVVVAFVYAFFLAEEVYETRAIMLPPTHQNLAAYNLAYQATSGDVDLTFGRRVDATAGIKEQAIPGITVEMAYAVFQRHLSSMRLREQFFNTHYAADAKDVHLSKERYRLWQSLQEAIRIESPGTVKGSPSGQTTLLWKGSDPDKIADWSNRYIDMAMQAAAAELMTNLNSELATRQAAVQVQLSILRQSGVDQLQYELERLREALRIADMIGLENHLDSPKIWTDNLGDLSYVQGSKALKAQLDALLAREDIDSFLPEIPRLLRWQSLLSSLAAHPADVRVAEWDARAQAPAVPVSPRRALIVALGLALGLMFGVFWALVRYAFGERTHGKVPRHRLAA</sequence>